<dbReference type="PROSITE" id="PS51186">
    <property type="entry name" value="GNAT"/>
    <property type="match status" value="1"/>
</dbReference>
<comment type="similarity">
    <text evidence="1">Belongs to the acetyltransferase family. RimI subfamily.</text>
</comment>
<dbReference type="PANTHER" id="PTHR43420">
    <property type="entry name" value="ACETYLTRANSFERASE"/>
    <property type="match status" value="1"/>
</dbReference>
<dbReference type="InterPro" id="IPR050680">
    <property type="entry name" value="YpeA/RimI_acetyltransf"/>
</dbReference>
<protein>
    <submittedName>
        <fullName evidence="6">Ribosomal-protein-alanine acetyltransferase</fullName>
    </submittedName>
</protein>
<accession>S0KQR6</accession>
<dbReference type="PANTHER" id="PTHR43420:SF44">
    <property type="entry name" value="ACETYLTRANSFERASE YPEA"/>
    <property type="match status" value="1"/>
</dbReference>
<keyword evidence="3 6" id="KW-0808">Transferase</keyword>
<evidence type="ECO:0000256" key="4">
    <source>
        <dbReference type="ARBA" id="ARBA00023315"/>
    </source>
</evidence>
<dbReference type="Pfam" id="PF00583">
    <property type="entry name" value="Acetyltransf_1"/>
    <property type="match status" value="1"/>
</dbReference>
<dbReference type="GO" id="GO:0008080">
    <property type="term" value="F:N-acetyltransferase activity"/>
    <property type="evidence" value="ECO:0007669"/>
    <property type="project" value="InterPro"/>
</dbReference>
<gene>
    <name evidence="6" type="ORF">I568_00276</name>
</gene>
<sequence>MWKKSKSLFHSLLLRNHRSYQAKTKTFQDRAFLIREIFATDMKSLLDVERVVYDGDLPWTRSTFLYELYSKKPHLYLGVFDERKMVAFIGLRVDQKDGHVTNFAVLPNYQNLGLGTFLLNEVQHFAQTKFCEQLSLEVRVSNLDAQRLYRRFGFVSQKILENYYDKYQEDALEMVKNLNDH</sequence>
<evidence type="ECO:0000313" key="6">
    <source>
        <dbReference type="EMBL" id="EOW87611.1"/>
    </source>
</evidence>
<dbReference type="NCBIfam" id="TIGR01575">
    <property type="entry name" value="rimI"/>
    <property type="match status" value="1"/>
</dbReference>
<dbReference type="OrthoDB" id="9794566at2"/>
<reference evidence="6 7" key="1">
    <citation type="submission" date="2013-03" db="EMBL/GenBank/DDBJ databases">
        <title>The Genome Sequence of Enterococcus columbae ATCC_51263 (PacBio/Illumina hybrid assembly).</title>
        <authorList>
            <consortium name="The Broad Institute Genomics Platform"/>
            <consortium name="The Broad Institute Genome Sequencing Center for Infectious Disease"/>
            <person name="Earl A."/>
            <person name="Russ C."/>
            <person name="Gilmore M."/>
            <person name="Surin D."/>
            <person name="Walker B."/>
            <person name="Young S."/>
            <person name="Zeng Q."/>
            <person name="Gargeya S."/>
            <person name="Fitzgerald M."/>
            <person name="Haas B."/>
            <person name="Abouelleil A."/>
            <person name="Allen A.W."/>
            <person name="Alvarado L."/>
            <person name="Arachchi H.M."/>
            <person name="Berlin A.M."/>
            <person name="Chapman S.B."/>
            <person name="Gainer-Dewar J."/>
            <person name="Goldberg J."/>
            <person name="Griggs A."/>
            <person name="Gujja S."/>
            <person name="Hansen M."/>
            <person name="Howarth C."/>
            <person name="Imamovic A."/>
            <person name="Ireland A."/>
            <person name="Larimer J."/>
            <person name="McCowan C."/>
            <person name="Murphy C."/>
            <person name="Pearson M."/>
            <person name="Poon T.W."/>
            <person name="Priest M."/>
            <person name="Roberts A."/>
            <person name="Saif S."/>
            <person name="Shea T."/>
            <person name="Sisk P."/>
            <person name="Sykes S."/>
            <person name="Wortman J."/>
            <person name="Nusbaum C."/>
            <person name="Birren B."/>
        </authorList>
    </citation>
    <scope>NUCLEOTIDE SEQUENCE [LARGE SCALE GENOMIC DNA]</scope>
    <source>
        <strain evidence="6 7">ATCC 51263</strain>
    </source>
</reference>
<dbReference type="SUPFAM" id="SSF55729">
    <property type="entry name" value="Acyl-CoA N-acyltransferases (Nat)"/>
    <property type="match status" value="1"/>
</dbReference>
<keyword evidence="7" id="KW-1185">Reference proteome</keyword>
<dbReference type="InterPro" id="IPR000182">
    <property type="entry name" value="GNAT_dom"/>
</dbReference>
<dbReference type="Proteomes" id="UP000014113">
    <property type="component" value="Unassembled WGS sequence"/>
</dbReference>
<feature type="domain" description="N-acetyltransferase" evidence="5">
    <location>
        <begin position="32"/>
        <end position="179"/>
    </location>
</feature>
<dbReference type="Gene3D" id="3.40.630.30">
    <property type="match status" value="1"/>
</dbReference>
<dbReference type="EMBL" id="ASWJ01000002">
    <property type="protein sequence ID" value="EOW87611.1"/>
    <property type="molecule type" value="Genomic_DNA"/>
</dbReference>
<evidence type="ECO:0000256" key="2">
    <source>
        <dbReference type="ARBA" id="ARBA00022490"/>
    </source>
</evidence>
<dbReference type="InterPro" id="IPR006464">
    <property type="entry name" value="AcTrfase_RimI/Ard1"/>
</dbReference>
<dbReference type="eggNOG" id="COG0456">
    <property type="taxonomic scope" value="Bacteria"/>
</dbReference>
<dbReference type="InterPro" id="IPR016181">
    <property type="entry name" value="Acyl_CoA_acyltransferase"/>
</dbReference>
<evidence type="ECO:0000259" key="5">
    <source>
        <dbReference type="PROSITE" id="PS51186"/>
    </source>
</evidence>
<dbReference type="CDD" id="cd04301">
    <property type="entry name" value="NAT_SF"/>
    <property type="match status" value="1"/>
</dbReference>
<dbReference type="RefSeq" id="WP_016183092.1">
    <property type="nucleotide sequence ID" value="NZ_KB890298.1"/>
</dbReference>
<keyword evidence="4" id="KW-0012">Acyltransferase</keyword>
<comment type="caution">
    <text evidence="6">The sequence shown here is derived from an EMBL/GenBank/DDBJ whole genome shotgun (WGS) entry which is preliminary data.</text>
</comment>
<organism evidence="6 7">
    <name type="scientific">Enterococcus columbae DSM 7374 = ATCC 51263</name>
    <dbReference type="NCBI Taxonomy" id="1121865"/>
    <lineage>
        <taxon>Bacteria</taxon>
        <taxon>Bacillati</taxon>
        <taxon>Bacillota</taxon>
        <taxon>Bacilli</taxon>
        <taxon>Lactobacillales</taxon>
        <taxon>Enterococcaceae</taxon>
        <taxon>Enterococcus</taxon>
    </lineage>
</organism>
<dbReference type="AlphaFoldDB" id="S0KQR6"/>
<dbReference type="STRING" id="1121865.OMW_00931"/>
<evidence type="ECO:0000313" key="7">
    <source>
        <dbReference type="Proteomes" id="UP000014113"/>
    </source>
</evidence>
<evidence type="ECO:0000256" key="3">
    <source>
        <dbReference type="ARBA" id="ARBA00022679"/>
    </source>
</evidence>
<proteinExistence type="inferred from homology"/>
<evidence type="ECO:0000256" key="1">
    <source>
        <dbReference type="ARBA" id="ARBA00005395"/>
    </source>
</evidence>
<keyword evidence="2" id="KW-0963">Cytoplasm</keyword>
<dbReference type="PATRIC" id="fig|1121865.3.peg.918"/>
<name>S0KQR6_9ENTE</name>